<comment type="caution">
    <text evidence="2">The sequence shown here is derived from an EMBL/GenBank/DDBJ whole genome shotgun (WGS) entry which is preliminary data.</text>
</comment>
<feature type="region of interest" description="Disordered" evidence="1">
    <location>
        <begin position="53"/>
        <end position="76"/>
    </location>
</feature>
<reference evidence="2 3" key="1">
    <citation type="journal article" date="2023" name="Sci. Data">
        <title>Genome assembly of the Korean intertidal mud-creeper Batillaria attramentaria.</title>
        <authorList>
            <person name="Patra A.K."/>
            <person name="Ho P.T."/>
            <person name="Jun S."/>
            <person name="Lee S.J."/>
            <person name="Kim Y."/>
            <person name="Won Y.J."/>
        </authorList>
    </citation>
    <scope>NUCLEOTIDE SEQUENCE [LARGE SCALE GENOMIC DNA]</scope>
    <source>
        <strain evidence="2">Wonlab-2016</strain>
    </source>
</reference>
<evidence type="ECO:0000256" key="1">
    <source>
        <dbReference type="SAM" id="MobiDB-lite"/>
    </source>
</evidence>
<feature type="compositionally biased region" description="Basic and acidic residues" evidence="1">
    <location>
        <begin position="53"/>
        <end position="69"/>
    </location>
</feature>
<organism evidence="2 3">
    <name type="scientific">Batillaria attramentaria</name>
    <dbReference type="NCBI Taxonomy" id="370345"/>
    <lineage>
        <taxon>Eukaryota</taxon>
        <taxon>Metazoa</taxon>
        <taxon>Spiralia</taxon>
        <taxon>Lophotrochozoa</taxon>
        <taxon>Mollusca</taxon>
        <taxon>Gastropoda</taxon>
        <taxon>Caenogastropoda</taxon>
        <taxon>Sorbeoconcha</taxon>
        <taxon>Cerithioidea</taxon>
        <taxon>Batillariidae</taxon>
        <taxon>Batillaria</taxon>
    </lineage>
</organism>
<protein>
    <submittedName>
        <fullName evidence="2">Uncharacterized protein</fullName>
    </submittedName>
</protein>
<evidence type="ECO:0000313" key="2">
    <source>
        <dbReference type="EMBL" id="KAK7487929.1"/>
    </source>
</evidence>
<dbReference type="EMBL" id="JACVVK020000157">
    <property type="protein sequence ID" value="KAK7487929.1"/>
    <property type="molecule type" value="Genomic_DNA"/>
</dbReference>
<name>A0ABD0KLE2_9CAEN</name>
<accession>A0ABD0KLE2</accession>
<dbReference type="AlphaFoldDB" id="A0ABD0KLE2"/>
<evidence type="ECO:0000313" key="3">
    <source>
        <dbReference type="Proteomes" id="UP001519460"/>
    </source>
</evidence>
<keyword evidence="3" id="KW-1185">Reference proteome</keyword>
<dbReference type="PROSITE" id="PS51257">
    <property type="entry name" value="PROKAR_LIPOPROTEIN"/>
    <property type="match status" value="1"/>
</dbReference>
<proteinExistence type="predicted"/>
<sequence length="96" mass="10711">MVSKEGNRRSDVKVSLADGSVRFCLVVQGSALFSCTRLGSVQFYKAMVCSDTTSKDKKSNDQPHQHREQCNTVDTPESETGRIWAFLRPVDASDLR</sequence>
<dbReference type="Proteomes" id="UP001519460">
    <property type="component" value="Unassembled WGS sequence"/>
</dbReference>
<gene>
    <name evidence="2" type="ORF">BaRGS_00020830</name>
</gene>